<dbReference type="RefSeq" id="WP_311368423.1">
    <property type="nucleotide sequence ID" value="NZ_JAVRHX010000002.1"/>
</dbReference>
<comment type="caution">
    <text evidence="6">The sequence shown here is derived from an EMBL/GenBank/DDBJ whole genome shotgun (WGS) entry which is preliminary data.</text>
</comment>
<dbReference type="EC" id="2.7.7.65" evidence="1"/>
<dbReference type="InterPro" id="IPR015943">
    <property type="entry name" value="WD40/YVTN_repeat-like_dom_sf"/>
</dbReference>
<dbReference type="EMBL" id="JAVRHX010000002">
    <property type="protein sequence ID" value="MDT0594903.1"/>
    <property type="molecule type" value="Genomic_DNA"/>
</dbReference>
<organism evidence="6 7">
    <name type="scientific">Glaciecola petra</name>
    <dbReference type="NCBI Taxonomy" id="3075602"/>
    <lineage>
        <taxon>Bacteria</taxon>
        <taxon>Pseudomonadati</taxon>
        <taxon>Pseudomonadota</taxon>
        <taxon>Gammaproteobacteria</taxon>
        <taxon>Alteromonadales</taxon>
        <taxon>Alteromonadaceae</taxon>
        <taxon>Glaciecola</taxon>
    </lineage>
</organism>
<protein>
    <recommendedName>
        <fullName evidence="1">diguanylate cyclase</fullName>
        <ecNumber evidence="1">2.7.7.65</ecNumber>
    </recommendedName>
</protein>
<keyword evidence="3" id="KW-0812">Transmembrane</keyword>
<dbReference type="Pfam" id="PF00990">
    <property type="entry name" value="GGDEF"/>
    <property type="match status" value="1"/>
</dbReference>
<keyword evidence="6" id="KW-0808">Transferase</keyword>
<dbReference type="Pfam" id="PF07495">
    <property type="entry name" value="Y_Y_Y"/>
    <property type="match status" value="1"/>
</dbReference>
<evidence type="ECO:0000256" key="1">
    <source>
        <dbReference type="ARBA" id="ARBA00012528"/>
    </source>
</evidence>
<dbReference type="PROSITE" id="PS50887">
    <property type="entry name" value="GGDEF"/>
    <property type="match status" value="1"/>
</dbReference>
<accession>A0ABU2ZQJ8</accession>
<evidence type="ECO:0000256" key="4">
    <source>
        <dbReference type="SAM" id="SignalP"/>
    </source>
</evidence>
<keyword evidence="6" id="KW-0548">Nucleotidyltransferase</keyword>
<dbReference type="InterPro" id="IPR043128">
    <property type="entry name" value="Rev_trsase/Diguanyl_cyclase"/>
</dbReference>
<feature type="transmembrane region" description="Helical" evidence="3">
    <location>
        <begin position="767"/>
        <end position="786"/>
    </location>
</feature>
<dbReference type="Pfam" id="PF07494">
    <property type="entry name" value="Reg_prop"/>
    <property type="match status" value="1"/>
</dbReference>
<keyword evidence="3" id="KW-1133">Transmembrane helix</keyword>
<comment type="catalytic activity">
    <reaction evidence="2">
        <text>2 GTP = 3',3'-c-di-GMP + 2 diphosphate</text>
        <dbReference type="Rhea" id="RHEA:24898"/>
        <dbReference type="ChEBI" id="CHEBI:33019"/>
        <dbReference type="ChEBI" id="CHEBI:37565"/>
        <dbReference type="ChEBI" id="CHEBI:58805"/>
        <dbReference type="EC" id="2.7.7.65"/>
    </reaction>
</comment>
<evidence type="ECO:0000256" key="2">
    <source>
        <dbReference type="ARBA" id="ARBA00034247"/>
    </source>
</evidence>
<evidence type="ECO:0000259" key="5">
    <source>
        <dbReference type="PROSITE" id="PS50887"/>
    </source>
</evidence>
<dbReference type="InterPro" id="IPR000160">
    <property type="entry name" value="GGDEF_dom"/>
</dbReference>
<dbReference type="SUPFAM" id="SSF63829">
    <property type="entry name" value="Calcium-dependent phosphotriesterase"/>
    <property type="match status" value="2"/>
</dbReference>
<dbReference type="InterPro" id="IPR029787">
    <property type="entry name" value="Nucleotide_cyclase"/>
</dbReference>
<sequence length="984" mass="110419">MLLKFCRTLLIFFYANVIVVQAFASNLSPIKTYSAQDGLSQTSVSDIIQDKQGFVWIATQAGVDRFDGYSFVNSEKFNSNGTGRQFVLDLEEDPSTGDIYMVSRSLLQKYNQSTAKIEAIDLPLVDTQLNLNYYHIDQDKHHILATNKGIFLREDIQQAYKLISQADTNFYVKDIVLQNGILWFATTNGLYTYNVKSKDWRFAGLDQYSINAIEFINENEAWLGTNGDGILIIDTLSSSPYIKSSLTLAQGLINDIVTDLTPMSNDELWIGTSGGISIINKKTGEISNRALPFNDSDVSHSITTLYKTNKGLIFYGTFASGFGIFDQRANLIEQYKIPSVARTFMIETGRSNEYWATSDRGLWKFDTDRNTSGPFGYEHNAPYHTQNNILVTEYDAANDTIWVGTGTGLAKFDKEKQLLVHVDFDGIRTFPVKNADDGKLWIGTRNNGVYHYDPMSKQVLKHYDIDSVSNLFFESKNKLWISTFNGLFLVDPETDEQTIFMHDANKLTSIHSNDITSVSKDSKGNYLVGTQSKGLSLLQFEPTENKAKFTPLFTDTILGSLSIGAVVEDEAGYYWLTTTKNIARISPNFTNIQFFDSRDGANASGYFIGGYAKDNNGIIYFSGPEGISIIDPAVFETSTEMPKLQFTDLKVVQKNINDLTSSYAIGSAISADNTKPLELTPNDLMFTVSFAAIEFGNPESIQYQYRLVGFQNRWQKSENGVRKATFSNLDPGSYTLQIQSTNRYGDWNPEYTELAINVAAPWYQTTLAKFIFLILIVVLLYVLFTWRTYSLKRQSQVLSKKVVQKTEELQLANTKLQQLSTVDPLTSIFNRRGFNQEIDKMFKNSFDKNVCYGVLLLDVDNFKQVNDNHGHNAGDKTLTNIATFLRENLPTGSILGRWGGDELIMVLQADNMMDISKEALIIRQAIEKTPMPIESGEVNVTVTIGVTQLTRGNKLERAIVAADKLLYEGKKAGRNKVVCAGAVF</sequence>
<dbReference type="InterPro" id="IPR011110">
    <property type="entry name" value="Reg_prop"/>
</dbReference>
<feature type="signal peptide" evidence="4">
    <location>
        <begin position="1"/>
        <end position="24"/>
    </location>
</feature>
<dbReference type="Gene3D" id="2.60.40.10">
    <property type="entry name" value="Immunoglobulins"/>
    <property type="match status" value="1"/>
</dbReference>
<dbReference type="InterPro" id="IPR013783">
    <property type="entry name" value="Ig-like_fold"/>
</dbReference>
<dbReference type="CDD" id="cd01949">
    <property type="entry name" value="GGDEF"/>
    <property type="match status" value="1"/>
</dbReference>
<feature type="domain" description="GGDEF" evidence="5">
    <location>
        <begin position="850"/>
        <end position="982"/>
    </location>
</feature>
<evidence type="ECO:0000313" key="7">
    <source>
        <dbReference type="Proteomes" id="UP001253545"/>
    </source>
</evidence>
<dbReference type="PANTHER" id="PTHR45138:SF9">
    <property type="entry name" value="DIGUANYLATE CYCLASE DGCM-RELATED"/>
    <property type="match status" value="1"/>
</dbReference>
<feature type="chain" id="PRO_5046629093" description="diguanylate cyclase" evidence="4">
    <location>
        <begin position="25"/>
        <end position="984"/>
    </location>
</feature>
<dbReference type="SMART" id="SM00267">
    <property type="entry name" value="GGDEF"/>
    <property type="match status" value="1"/>
</dbReference>
<gene>
    <name evidence="6" type="ORF">RM552_08635</name>
</gene>
<keyword evidence="7" id="KW-1185">Reference proteome</keyword>
<dbReference type="Gene3D" id="3.30.70.270">
    <property type="match status" value="1"/>
</dbReference>
<dbReference type="PANTHER" id="PTHR45138">
    <property type="entry name" value="REGULATORY COMPONENTS OF SENSORY TRANSDUCTION SYSTEM"/>
    <property type="match status" value="1"/>
</dbReference>
<keyword evidence="3" id="KW-0472">Membrane</keyword>
<dbReference type="Proteomes" id="UP001253545">
    <property type="component" value="Unassembled WGS sequence"/>
</dbReference>
<dbReference type="NCBIfam" id="TIGR00254">
    <property type="entry name" value="GGDEF"/>
    <property type="match status" value="1"/>
</dbReference>
<dbReference type="SUPFAM" id="SSF55073">
    <property type="entry name" value="Nucleotide cyclase"/>
    <property type="match status" value="1"/>
</dbReference>
<dbReference type="Gene3D" id="2.130.10.10">
    <property type="entry name" value="YVTN repeat-like/Quinoprotein amine dehydrogenase"/>
    <property type="match status" value="3"/>
</dbReference>
<dbReference type="InterPro" id="IPR050469">
    <property type="entry name" value="Diguanylate_Cyclase"/>
</dbReference>
<evidence type="ECO:0000256" key="3">
    <source>
        <dbReference type="SAM" id="Phobius"/>
    </source>
</evidence>
<reference evidence="6 7" key="1">
    <citation type="submission" date="2023-09" db="EMBL/GenBank/DDBJ databases">
        <authorList>
            <person name="Rey-Velasco X."/>
        </authorList>
    </citation>
    <scope>NUCLEOTIDE SEQUENCE [LARGE SCALE GENOMIC DNA]</scope>
    <source>
        <strain evidence="6 7">P117</strain>
    </source>
</reference>
<evidence type="ECO:0000313" key="6">
    <source>
        <dbReference type="EMBL" id="MDT0594903.1"/>
    </source>
</evidence>
<dbReference type="InterPro" id="IPR011123">
    <property type="entry name" value="Y_Y_Y"/>
</dbReference>
<proteinExistence type="predicted"/>
<keyword evidence="4" id="KW-0732">Signal</keyword>
<name>A0ABU2ZQJ8_9ALTE</name>
<dbReference type="GO" id="GO:0052621">
    <property type="term" value="F:diguanylate cyclase activity"/>
    <property type="evidence" value="ECO:0007669"/>
    <property type="project" value="UniProtKB-EC"/>
</dbReference>